<feature type="transmembrane region" description="Helical" evidence="5">
    <location>
        <begin position="258"/>
        <end position="280"/>
    </location>
</feature>
<evidence type="ECO:0000256" key="5">
    <source>
        <dbReference type="SAM" id="Phobius"/>
    </source>
</evidence>
<accession>A0A1M5IBP9</accession>
<feature type="transmembrane region" description="Helical" evidence="5">
    <location>
        <begin position="231"/>
        <end position="252"/>
    </location>
</feature>
<keyword evidence="7" id="KW-1185">Reference proteome</keyword>
<evidence type="ECO:0000256" key="3">
    <source>
        <dbReference type="ARBA" id="ARBA00022989"/>
    </source>
</evidence>
<feature type="transmembrane region" description="Helical" evidence="5">
    <location>
        <begin position="67"/>
        <end position="87"/>
    </location>
</feature>
<gene>
    <name evidence="6" type="ORF">SAMN05444351_2006</name>
</gene>
<dbReference type="EMBL" id="FQVX01000002">
    <property type="protein sequence ID" value="SHG25828.1"/>
    <property type="molecule type" value="Genomic_DNA"/>
</dbReference>
<protein>
    <submittedName>
        <fullName evidence="6">Bile acid:Na+ symporter, BASS family</fullName>
    </submittedName>
</protein>
<feature type="transmembrane region" description="Helical" evidence="5">
    <location>
        <begin position="6"/>
        <end position="27"/>
    </location>
</feature>
<evidence type="ECO:0000256" key="4">
    <source>
        <dbReference type="ARBA" id="ARBA00023136"/>
    </source>
</evidence>
<reference evidence="6 7" key="1">
    <citation type="submission" date="2016-11" db="EMBL/GenBank/DDBJ databases">
        <authorList>
            <person name="Jaros S."/>
            <person name="Januszkiewicz K."/>
            <person name="Wedrychowicz H."/>
        </authorList>
    </citation>
    <scope>NUCLEOTIDE SEQUENCE [LARGE SCALE GENOMIC DNA]</scope>
    <source>
        <strain evidence="6 7">DSM 45408</strain>
    </source>
</reference>
<dbReference type="AlphaFoldDB" id="A0A1M5IBP9"/>
<evidence type="ECO:0000256" key="1">
    <source>
        <dbReference type="ARBA" id="ARBA00004141"/>
    </source>
</evidence>
<organism evidence="6 7">
    <name type="scientific">Geodermatophilus nigrescens</name>
    <dbReference type="NCBI Taxonomy" id="1070870"/>
    <lineage>
        <taxon>Bacteria</taxon>
        <taxon>Bacillati</taxon>
        <taxon>Actinomycetota</taxon>
        <taxon>Actinomycetes</taxon>
        <taxon>Geodermatophilales</taxon>
        <taxon>Geodermatophilaceae</taxon>
        <taxon>Geodermatophilus</taxon>
    </lineage>
</organism>
<dbReference type="GO" id="GO:0016020">
    <property type="term" value="C:membrane"/>
    <property type="evidence" value="ECO:0007669"/>
    <property type="project" value="UniProtKB-SubCell"/>
</dbReference>
<evidence type="ECO:0000256" key="2">
    <source>
        <dbReference type="ARBA" id="ARBA00022692"/>
    </source>
</evidence>
<dbReference type="PANTHER" id="PTHR10361:SF24">
    <property type="entry name" value="P3 PROTEIN"/>
    <property type="match status" value="1"/>
</dbReference>
<keyword evidence="2 5" id="KW-0812">Transmembrane</keyword>
<feature type="transmembrane region" description="Helical" evidence="5">
    <location>
        <begin position="201"/>
        <end position="219"/>
    </location>
</feature>
<feature type="transmembrane region" description="Helical" evidence="5">
    <location>
        <begin position="171"/>
        <end position="189"/>
    </location>
</feature>
<dbReference type="PANTHER" id="PTHR10361">
    <property type="entry name" value="SODIUM-BILE ACID COTRANSPORTER"/>
    <property type="match status" value="1"/>
</dbReference>
<evidence type="ECO:0000313" key="7">
    <source>
        <dbReference type="Proteomes" id="UP000184471"/>
    </source>
</evidence>
<dbReference type="Pfam" id="PF01758">
    <property type="entry name" value="SBF"/>
    <property type="match status" value="1"/>
</dbReference>
<dbReference type="OrthoDB" id="9806785at2"/>
<feature type="transmembrane region" description="Helical" evidence="5">
    <location>
        <begin position="39"/>
        <end position="61"/>
    </location>
</feature>
<evidence type="ECO:0000313" key="6">
    <source>
        <dbReference type="EMBL" id="SHG25828.1"/>
    </source>
</evidence>
<feature type="transmembrane region" description="Helical" evidence="5">
    <location>
        <begin position="99"/>
        <end position="120"/>
    </location>
</feature>
<keyword evidence="3 5" id="KW-1133">Transmembrane helix</keyword>
<name>A0A1M5IBP9_9ACTN</name>
<dbReference type="Proteomes" id="UP000184471">
    <property type="component" value="Unassembled WGS sequence"/>
</dbReference>
<dbReference type="STRING" id="1070870.SAMN05444351_2006"/>
<dbReference type="RefSeq" id="WP_073420016.1">
    <property type="nucleotide sequence ID" value="NZ_FQVX01000002.1"/>
</dbReference>
<proteinExistence type="predicted"/>
<dbReference type="InterPro" id="IPR038770">
    <property type="entry name" value="Na+/solute_symporter_sf"/>
</dbReference>
<feature type="transmembrane region" description="Helical" evidence="5">
    <location>
        <begin position="140"/>
        <end position="159"/>
    </location>
</feature>
<dbReference type="Gene3D" id="1.20.1530.20">
    <property type="match status" value="1"/>
</dbReference>
<keyword evidence="4 5" id="KW-0472">Membrane</keyword>
<dbReference type="InterPro" id="IPR004710">
    <property type="entry name" value="Bilac:Na_transpt"/>
</dbReference>
<comment type="subcellular location">
    <subcellularLocation>
        <location evidence="1">Membrane</location>
        <topology evidence="1">Multi-pass membrane protein</topology>
    </subcellularLocation>
</comment>
<sequence>MDSALGTVALPAALAVIMFGLGLSLTVDDFARVTRRPKAAVVALGLQVIVLPALCFGLVALAGLEPVLAVGMVLLAASPGGTTANLFSHLFRGDVALNVSLTAVNSLLAVVTLPLLTNLAVTVFDPAGAESIGLQFGKTLQVFAVVLVPVALGMLVRRAAPAFADRMDRPVRVLSALVLALVIVGTVLAEREDVGDYLRQVGLVALAFCLLSLLLGFAVPRALGIGHRQAVACCFEIGVHNSTLAIAVAISVLGSVELAIPAAVYGVLMFPVAAVVGWLVSRRAPDREAQPA</sequence>
<dbReference type="InterPro" id="IPR002657">
    <property type="entry name" value="BilAc:Na_symport/Acr3"/>
</dbReference>